<evidence type="ECO:0000256" key="11">
    <source>
        <dbReference type="ARBA" id="ARBA00023329"/>
    </source>
</evidence>
<keyword evidence="8 13" id="KW-1133">Transmembrane helix</keyword>
<evidence type="ECO:0000313" key="16">
    <source>
        <dbReference type="Proteomes" id="UP000618051"/>
    </source>
</evidence>
<keyword evidence="6" id="KW-0967">Endosome</keyword>
<evidence type="ECO:0000256" key="3">
    <source>
        <dbReference type="ARBA" id="ARBA00008731"/>
    </source>
</evidence>
<feature type="transmembrane region" description="Helical" evidence="13">
    <location>
        <begin position="21"/>
        <end position="41"/>
    </location>
</feature>
<keyword evidence="5 13" id="KW-0812">Transmembrane</keyword>
<feature type="transmembrane region" description="Helical" evidence="13">
    <location>
        <begin position="86"/>
        <end position="108"/>
    </location>
</feature>
<evidence type="ECO:0000256" key="2">
    <source>
        <dbReference type="ARBA" id="ARBA00004644"/>
    </source>
</evidence>
<dbReference type="PANTHER" id="PTHR31937">
    <property type="entry name" value="TRANSMEMBRANE PROTEIN 163"/>
    <property type="match status" value="1"/>
</dbReference>
<keyword evidence="11" id="KW-0968">Cytoplasmic vesicle</keyword>
<organism evidence="14">
    <name type="scientific">Lamprotornis superbus</name>
    <dbReference type="NCBI Taxonomy" id="245042"/>
    <lineage>
        <taxon>Eukaryota</taxon>
        <taxon>Metazoa</taxon>
        <taxon>Chordata</taxon>
        <taxon>Craniata</taxon>
        <taxon>Vertebrata</taxon>
        <taxon>Euteleostomi</taxon>
        <taxon>Archelosauria</taxon>
        <taxon>Archosauria</taxon>
        <taxon>Dinosauria</taxon>
        <taxon>Saurischia</taxon>
        <taxon>Theropoda</taxon>
        <taxon>Coelurosauria</taxon>
        <taxon>Aves</taxon>
        <taxon>Neognathae</taxon>
        <taxon>Neoaves</taxon>
        <taxon>Telluraves</taxon>
        <taxon>Australaves</taxon>
        <taxon>Passeriformes</taxon>
        <taxon>Sturnidae</taxon>
        <taxon>Lamprotornis</taxon>
    </lineage>
</organism>
<sequence length="1373" mass="150682">MSLLESSTRLKPHEAQSYRKKALWVSWVSIIVTLALAVAAFTVSVMRYSASSFGFAFDATLDVLSSAIVLWRYSNAAAVHSAHREYMACVILGVIFLLSSICIVIKAIHDLAKRVLPEVDDFLYSVSVLSGILCTVLAVIKFMLGKVLTSRALITDGFNSLVGGIMGFSILLSAEVFKHNSSVWYLDGSIGVLIGLTISAYGIKLAANTGAECVERAAHRYGAQGEANTPLRDVRVKVLPSPCKDCKTTASLASGANGIFLSMQFASPWSVSVEVCLNGKSLCKSGILCTLLANQPNSRVMYAIDSCDNRKHAVLSLNPAAMFRQTINKHYPTVVEKEPQKKLPDDVPEMDLKQRSQTRSSSDVGKCSCVLPPTGAVTEPIPAPLAVFIQDQELHTSSTQKHIPAAWHVEPGLGAAVFLSATGWVLEAALNSSCFFPVQWDQLPTVVAELIRSCRREAQSSGPAGTDSSTNTQLQAGSKHIFFQVGIIVTPHLTTPPKQENIFVQHCFALMCLSSQRCRKQMSAARQEQGPLSQGSQAKQDTQGDRTAGNSPVKRLAKWISKPTSQTLSQPAGICLTSLFMLWLAGVCVINWEKNSSRHLKLIFTDFCTLLILQYSVMCGHIKNKKPKPQQRTNLEKAADNREPFPQSWLTKPEVGRKGLSAEWVPLKYPGSSPGEVSLWTFVFTQTCQALLESSGCWSPSQVVLHALGAWMAPGNARRYLHALLKAKDLVAPAGPRAGICSDNTDVLWWPWGQQGPQCFSSVSPHMSNIIKADLNKILYVPGHLSSNENTSVTTPTTMGPKKNYRWKEITNQYIQMQSCKNLTCEQRKLQALLSDWKQQHGLPMEIRSETTDSEANLDALSLAETQAALVLLFHFCQNAVIQFSRLETVLQHEKTELIINSPCCGKGKHSIEQSTRPENLIITNTKPLPSLKVWNAVCIAIFSTLKNATTPMSCAATKMCHMLAAAYLLICDTLLRLLWCSSCDADNTFLIMILSRQLEKKFLYELLLYSTGNYNFSKKIQCNLEKTGEFYTSAPTPPEYQSSQFSTQDNSDRRFLAPCAPGRVLSAATTTTHKALPGPHSQLAAARAALHTFPSHRTSALNFKCASAAALQSSHNCVCSHRANRIRGWVQQMAGMHPTGTLGCWQGQGTGRMEQLGDKAGLTQLNEALLGVQPQLTAALLPQTVKAFSPGVGAEDLGSLLNLPYEHCPPDPEPRPRRGILETSFKCHSFTVHRQPEQKAELATATVLAWAEVQADTQFLEIRIPCKPLQFFIPTQHLLLLSAGTREVTYTLKNCFAFLLSYNAKVGTATISTWTAATLRSFKMEMFLPFQHNPRVIHNKSSYLSFNKGIHPLKHSLTVYSVAAASVPNTPL</sequence>
<proteinExistence type="inferred from homology"/>
<keyword evidence="10 13" id="KW-0472">Membrane</keyword>
<dbReference type="FunFam" id="1.20.1510.10:FF:000018">
    <property type="entry name" value="transmembrane protein 163"/>
    <property type="match status" value="1"/>
</dbReference>
<evidence type="ECO:0000256" key="1">
    <source>
        <dbReference type="ARBA" id="ARBA00004146"/>
    </source>
</evidence>
<dbReference type="OrthoDB" id="5980560at2759"/>
<evidence type="ECO:0000256" key="13">
    <source>
        <dbReference type="SAM" id="Phobius"/>
    </source>
</evidence>
<evidence type="ECO:0000256" key="10">
    <source>
        <dbReference type="ARBA" id="ARBA00023136"/>
    </source>
</evidence>
<evidence type="ECO:0000313" key="15">
    <source>
        <dbReference type="EMBL" id="KAI1237358.1"/>
    </source>
</evidence>
<keyword evidence="9" id="KW-0770">Synapse</keyword>
<feature type="transmembrane region" description="Helical" evidence="13">
    <location>
        <begin position="53"/>
        <end position="74"/>
    </location>
</feature>
<keyword evidence="16" id="KW-1185">Reference proteome</keyword>
<evidence type="ECO:0000256" key="6">
    <source>
        <dbReference type="ARBA" id="ARBA00022753"/>
    </source>
</evidence>
<evidence type="ECO:0000313" key="14">
    <source>
        <dbReference type="EMBL" id="KAG0128543.1"/>
    </source>
</evidence>
<protein>
    <recommendedName>
        <fullName evidence="4">Transmembrane protein 163</fullName>
    </recommendedName>
</protein>
<gene>
    <name evidence="15" type="ORF">IHE44_0014623</name>
    <name evidence="14" type="ORF">IHE44_001487</name>
</gene>
<feature type="region of interest" description="Disordered" evidence="12">
    <location>
        <begin position="524"/>
        <end position="553"/>
    </location>
</feature>
<reference evidence="15 16" key="2">
    <citation type="journal article" date="2021" name="J. Hered.">
        <title>Feather Gene Expression Elucidates the Developmental Basis of Plumage Iridescence in African Starlings.</title>
        <authorList>
            <person name="Rubenstein D.R."/>
            <person name="Corvelo A."/>
            <person name="MacManes M.D."/>
            <person name="Maia R."/>
            <person name="Narzisi G."/>
            <person name="Rousaki A."/>
            <person name="Vandenabeele P."/>
            <person name="Shawkey M.D."/>
            <person name="Solomon J."/>
        </authorList>
    </citation>
    <scope>NUCLEOTIDE SEQUENCE [LARGE SCALE GENOMIC DNA]</scope>
    <source>
        <strain evidence="15">SS15</strain>
    </source>
</reference>
<evidence type="ECO:0000256" key="4">
    <source>
        <dbReference type="ARBA" id="ARBA00014560"/>
    </source>
</evidence>
<dbReference type="InterPro" id="IPR026765">
    <property type="entry name" value="Tmem163"/>
</dbReference>
<keyword evidence="7" id="KW-0862">Zinc</keyword>
<dbReference type="GO" id="GO:0031901">
    <property type="term" value="C:early endosome membrane"/>
    <property type="evidence" value="ECO:0007669"/>
    <property type="project" value="UniProtKB-SubCell"/>
</dbReference>
<evidence type="ECO:0000256" key="7">
    <source>
        <dbReference type="ARBA" id="ARBA00022833"/>
    </source>
</evidence>
<evidence type="ECO:0000256" key="12">
    <source>
        <dbReference type="SAM" id="MobiDB-lite"/>
    </source>
</evidence>
<reference evidence="14" key="1">
    <citation type="submission" date="2020-10" db="EMBL/GenBank/DDBJ databases">
        <title>Feather gene expression reveals the developmental basis of iridescence in African starlings.</title>
        <authorList>
            <person name="Rubenstein D.R."/>
        </authorList>
    </citation>
    <scope>NUCLEOTIDE SEQUENCE</scope>
    <source>
        <strain evidence="14">SS15</strain>
        <tissue evidence="14">Liver</tissue>
    </source>
</reference>
<dbReference type="SUPFAM" id="SSF161111">
    <property type="entry name" value="Cation efflux protein transmembrane domain-like"/>
    <property type="match status" value="1"/>
</dbReference>
<evidence type="ECO:0000256" key="5">
    <source>
        <dbReference type="ARBA" id="ARBA00022692"/>
    </source>
</evidence>
<dbReference type="EMBL" id="JADDUC020000008">
    <property type="protein sequence ID" value="KAI1237358.1"/>
    <property type="molecule type" value="Genomic_DNA"/>
</dbReference>
<evidence type="ECO:0000256" key="8">
    <source>
        <dbReference type="ARBA" id="ARBA00022989"/>
    </source>
</evidence>
<accession>A0A835NZG3</accession>
<comment type="similarity">
    <text evidence="3">Belongs to the TMEM163 family.</text>
</comment>
<feature type="transmembrane region" description="Helical" evidence="13">
    <location>
        <begin position="156"/>
        <end position="177"/>
    </location>
</feature>
<feature type="transmembrane region" description="Helical" evidence="13">
    <location>
        <begin position="123"/>
        <end position="144"/>
    </location>
</feature>
<comment type="caution">
    <text evidence="14">The sequence shown here is derived from an EMBL/GenBank/DDBJ whole genome shotgun (WGS) entry which is preliminary data.</text>
</comment>
<dbReference type="EMBL" id="JADDUC010000013">
    <property type="protein sequence ID" value="KAG0128543.1"/>
    <property type="molecule type" value="Genomic_DNA"/>
</dbReference>
<dbReference type="GO" id="GO:0008270">
    <property type="term" value="F:zinc ion binding"/>
    <property type="evidence" value="ECO:0007669"/>
    <property type="project" value="TreeGrafter"/>
</dbReference>
<dbReference type="PANTHER" id="PTHR31937:SF2">
    <property type="entry name" value="TRANSMEMBRANE PROTEIN 163"/>
    <property type="match status" value="1"/>
</dbReference>
<feature type="compositionally biased region" description="Polar residues" evidence="12">
    <location>
        <begin position="524"/>
        <end position="541"/>
    </location>
</feature>
<reference evidence="15" key="3">
    <citation type="submission" date="2022-01" db="EMBL/GenBank/DDBJ databases">
        <authorList>
            <person name="Rubenstein D.R."/>
        </authorList>
    </citation>
    <scope>NUCLEOTIDE SEQUENCE</scope>
    <source>
        <strain evidence="15">SS15</strain>
        <tissue evidence="15">Liver</tissue>
    </source>
</reference>
<dbReference type="Proteomes" id="UP000618051">
    <property type="component" value="Unassembled WGS sequence"/>
</dbReference>
<dbReference type="GO" id="GO:0030672">
    <property type="term" value="C:synaptic vesicle membrane"/>
    <property type="evidence" value="ECO:0007669"/>
    <property type="project" value="UniProtKB-SubCell"/>
</dbReference>
<comment type="subcellular location">
    <subcellularLocation>
        <location evidence="2">Cytoplasmic vesicle</location>
        <location evidence="2">Secretory vesicle</location>
        <location evidence="2">Synaptic vesicle membrane</location>
        <topology evidence="2">Multi-pass membrane protein</topology>
    </subcellularLocation>
    <subcellularLocation>
        <location evidence="1">Early endosome membrane</location>
    </subcellularLocation>
</comment>
<name>A0A835NZG3_9PASS</name>
<evidence type="ECO:0000256" key="9">
    <source>
        <dbReference type="ARBA" id="ARBA00023018"/>
    </source>
</evidence>
<dbReference type="InterPro" id="IPR027469">
    <property type="entry name" value="Cation_efflux_TMD_sf"/>
</dbReference>
<dbReference type="Gene3D" id="1.20.1510.10">
    <property type="entry name" value="Cation efflux protein transmembrane domain"/>
    <property type="match status" value="1"/>
</dbReference>